<protein>
    <submittedName>
        <fullName evidence="2">Alpha/beta hydrolase family-domain-containing protein</fullName>
    </submittedName>
</protein>
<evidence type="ECO:0000256" key="1">
    <source>
        <dbReference type="SAM" id="MobiDB-lite"/>
    </source>
</evidence>
<keyword evidence="3" id="KW-1185">Reference proteome</keyword>
<name>A0A6A6PAT2_9PEZI</name>
<dbReference type="Gene3D" id="3.40.50.1820">
    <property type="entry name" value="alpha/beta hydrolase"/>
    <property type="match status" value="1"/>
</dbReference>
<dbReference type="OrthoDB" id="94039at2759"/>
<keyword evidence="2" id="KW-0378">Hydrolase</keyword>
<feature type="region of interest" description="Disordered" evidence="1">
    <location>
        <begin position="233"/>
        <end position="272"/>
    </location>
</feature>
<dbReference type="SUPFAM" id="SSF53474">
    <property type="entry name" value="alpha/beta-Hydrolases"/>
    <property type="match status" value="1"/>
</dbReference>
<feature type="compositionally biased region" description="Low complexity" evidence="1">
    <location>
        <begin position="236"/>
        <end position="267"/>
    </location>
</feature>
<proteinExistence type="predicted"/>
<accession>A0A6A6PAT2</accession>
<evidence type="ECO:0000313" key="2">
    <source>
        <dbReference type="EMBL" id="KAF2460932.1"/>
    </source>
</evidence>
<dbReference type="InterPro" id="IPR029058">
    <property type="entry name" value="AB_hydrolase_fold"/>
</dbReference>
<gene>
    <name evidence="2" type="ORF">BDY21DRAFT_279689</name>
</gene>
<sequence length="456" mass="51579">MSSQYFRVDCHVFSGQHVRGYPHATIDGQEEELKLVVKQYRPFDNLNPKPGDVTIIGAHANGFPKELYEPLWDELYKRSKGCGFNIRAIWIADAAHQGESGVLNENKLGNEPNWFDNARDLLQMVNVFRTQMVRPMIGIGHSYGGHSLVNLSLMHPRLLETLVLIDPVFMRVWSREGSFRPAYMSSRRRDIWPSRAAAAQAFKKSPFYQAWDPRVLENWLQYGLRELPTTLYPHNPEAASPRSSSAPRAIAAPTTAEPTIAPPATSAPDDRPVTLTTTKHQEVFTFLRPAFAPTGTEPLPDRLRVPDLDPSTLPPEAPFYRAEGIMTFNRLPELRPSVLYIFGSASALSAPEAIADKMKFTGVGMGGSGGAEKGEVEYVVLKDAGHLIPMERVVETAEESSRWVGKRLARWREDEELMKRQWQSVREEDKTRLAGEYMECLENIFKDEQKKRTEKL</sequence>
<dbReference type="AlphaFoldDB" id="A0A6A6PAT2"/>
<dbReference type="Proteomes" id="UP000799766">
    <property type="component" value="Unassembled WGS sequence"/>
</dbReference>
<dbReference type="GO" id="GO:0016787">
    <property type="term" value="F:hydrolase activity"/>
    <property type="evidence" value="ECO:0007669"/>
    <property type="project" value="UniProtKB-KW"/>
</dbReference>
<dbReference type="EMBL" id="MU001672">
    <property type="protein sequence ID" value="KAF2460932.1"/>
    <property type="molecule type" value="Genomic_DNA"/>
</dbReference>
<organism evidence="2 3">
    <name type="scientific">Lineolata rhizophorae</name>
    <dbReference type="NCBI Taxonomy" id="578093"/>
    <lineage>
        <taxon>Eukaryota</taxon>
        <taxon>Fungi</taxon>
        <taxon>Dikarya</taxon>
        <taxon>Ascomycota</taxon>
        <taxon>Pezizomycotina</taxon>
        <taxon>Dothideomycetes</taxon>
        <taxon>Dothideomycetes incertae sedis</taxon>
        <taxon>Lineolatales</taxon>
        <taxon>Lineolataceae</taxon>
        <taxon>Lineolata</taxon>
    </lineage>
</organism>
<reference evidence="2" key="1">
    <citation type="journal article" date="2020" name="Stud. Mycol.">
        <title>101 Dothideomycetes genomes: a test case for predicting lifestyles and emergence of pathogens.</title>
        <authorList>
            <person name="Haridas S."/>
            <person name="Albert R."/>
            <person name="Binder M."/>
            <person name="Bloem J."/>
            <person name="Labutti K."/>
            <person name="Salamov A."/>
            <person name="Andreopoulos B."/>
            <person name="Baker S."/>
            <person name="Barry K."/>
            <person name="Bills G."/>
            <person name="Bluhm B."/>
            <person name="Cannon C."/>
            <person name="Castanera R."/>
            <person name="Culley D."/>
            <person name="Daum C."/>
            <person name="Ezra D."/>
            <person name="Gonzalez J."/>
            <person name="Henrissat B."/>
            <person name="Kuo A."/>
            <person name="Liang C."/>
            <person name="Lipzen A."/>
            <person name="Lutzoni F."/>
            <person name="Magnuson J."/>
            <person name="Mondo S."/>
            <person name="Nolan M."/>
            <person name="Ohm R."/>
            <person name="Pangilinan J."/>
            <person name="Park H.-J."/>
            <person name="Ramirez L."/>
            <person name="Alfaro M."/>
            <person name="Sun H."/>
            <person name="Tritt A."/>
            <person name="Yoshinaga Y."/>
            <person name="Zwiers L.-H."/>
            <person name="Turgeon B."/>
            <person name="Goodwin S."/>
            <person name="Spatafora J."/>
            <person name="Crous P."/>
            <person name="Grigoriev I."/>
        </authorList>
    </citation>
    <scope>NUCLEOTIDE SEQUENCE</scope>
    <source>
        <strain evidence="2">ATCC 16933</strain>
    </source>
</reference>
<evidence type="ECO:0000313" key="3">
    <source>
        <dbReference type="Proteomes" id="UP000799766"/>
    </source>
</evidence>